<organism evidence="2 3">
    <name type="scientific">Agrobacterium fabrum (strain C58 / ATCC 33970)</name>
    <name type="common">Agrobacterium tumefaciens (strain C58)</name>
    <dbReference type="NCBI Taxonomy" id="176299"/>
    <lineage>
        <taxon>Bacteria</taxon>
        <taxon>Pseudomonadati</taxon>
        <taxon>Pseudomonadota</taxon>
        <taxon>Alphaproteobacteria</taxon>
        <taxon>Hyphomicrobiales</taxon>
        <taxon>Rhizobiaceae</taxon>
        <taxon>Rhizobium/Agrobacterium group</taxon>
        <taxon>Agrobacterium</taxon>
        <taxon>Agrobacterium tumefaciens complex</taxon>
    </lineage>
</organism>
<keyword evidence="3" id="KW-1185">Reference proteome</keyword>
<dbReference type="EMBL" id="AE007869">
    <property type="protein sequence ID" value="ABW89717.1"/>
    <property type="molecule type" value="Genomic_DNA"/>
</dbReference>
<dbReference type="HOGENOM" id="CLU_2165603_0_0_5"/>
<reference evidence="2 3" key="1">
    <citation type="journal article" date="2001" name="Science">
        <title>The genome of the natural genetic engineer Agrobacterium tumefaciens C58.</title>
        <authorList>
            <person name="Wood D.W."/>
            <person name="Setubal J.C."/>
            <person name="Kaul R."/>
            <person name="Monks D.E."/>
            <person name="Kitajima J.P."/>
            <person name="Okura V.K."/>
            <person name="Zhou Y."/>
            <person name="Chen L."/>
            <person name="Wood G.E."/>
            <person name="Almeida N.F.Jr."/>
            <person name="Woo L."/>
            <person name="Chen Y."/>
            <person name="Paulsen I.T."/>
            <person name="Eisen J.A."/>
            <person name="Karp P.D."/>
            <person name="Bovee D.Sr."/>
            <person name="Chapman P."/>
            <person name="Clendenning J."/>
            <person name="Deatherage G."/>
            <person name="Gillet W."/>
            <person name="Grant C."/>
            <person name="Kutyavin T."/>
            <person name="Levy R."/>
            <person name="Li M.J."/>
            <person name="McClelland E."/>
            <person name="Palmieri A."/>
            <person name="Raymond C."/>
            <person name="Rouse G."/>
            <person name="Saenphimmachak C."/>
            <person name="Wu Z."/>
            <person name="Romero P."/>
            <person name="Gordon D."/>
            <person name="Zhang S."/>
            <person name="Yoo H."/>
            <person name="Tao Y."/>
            <person name="Biddle P."/>
            <person name="Jung M."/>
            <person name="Krespan W."/>
            <person name="Perry M."/>
            <person name="Gordon-Kamm B."/>
            <person name="Liao L."/>
            <person name="Kim S."/>
            <person name="Hendrick C."/>
            <person name="Zhao Z.Y."/>
            <person name="Dolan M."/>
            <person name="Chumley F."/>
            <person name="Tingey S.V."/>
            <person name="Tomb J.F."/>
            <person name="Gordon M.P."/>
            <person name="Olson M.V."/>
            <person name="Nester E.W."/>
        </authorList>
    </citation>
    <scope>NUCLEOTIDE SEQUENCE [LARGE SCALE GENOMIC DNA]</scope>
    <source>
        <strain evidence="3">C58 / ATCC 33970</strain>
    </source>
</reference>
<dbReference type="OrthoDB" id="8307569at2"/>
<accession>A8WFE5</accession>
<feature type="region of interest" description="Disordered" evidence="1">
    <location>
        <begin position="1"/>
        <end position="25"/>
    </location>
</feature>
<protein>
    <submittedName>
        <fullName evidence="2">Uncharacterized protein</fullName>
    </submittedName>
</protein>
<name>A8WFE5_AGRFC</name>
<evidence type="ECO:0000313" key="2">
    <source>
        <dbReference type="EMBL" id="ABW89717.1"/>
    </source>
</evidence>
<evidence type="ECO:0000313" key="3">
    <source>
        <dbReference type="Proteomes" id="UP000000813"/>
    </source>
</evidence>
<evidence type="ECO:0000256" key="1">
    <source>
        <dbReference type="SAM" id="MobiDB-lite"/>
    </source>
</evidence>
<sequence>MPFCGSGVASAPDGRHGLPISPASGIRKSGLRIALFSLPPMQSRRPCTETNGPNIVSFWDTDNFTRLVLGKPCNNDITIGESQRREAVDSHFSLLISALFSCAFSYLSRF</sequence>
<dbReference type="KEGG" id="atu:Atu8056"/>
<proteinExistence type="predicted"/>
<reference evidence="2 3" key="2">
    <citation type="journal article" date="2001" name="Science">
        <title>Genome sequence of the plant pathogen and biotechnology agent Agrobacterium tumefaciens C58.</title>
        <authorList>
            <person name="Goodner B."/>
            <person name="Hinkle G."/>
            <person name="Gattung S."/>
            <person name="Miller N."/>
            <person name="Blanchard M."/>
            <person name="Qurollo B."/>
            <person name="Goldman B.S."/>
            <person name="Cao Y."/>
            <person name="Askenazi M."/>
            <person name="Halling C."/>
            <person name="Mullin L."/>
            <person name="Houmiel K."/>
            <person name="Gordon J."/>
            <person name="Vaudin M."/>
            <person name="Iartchouk O."/>
            <person name="Epp A."/>
            <person name="Liu F."/>
            <person name="Wollam C."/>
            <person name="Allinger M."/>
            <person name="Doughty D."/>
            <person name="Scott C."/>
            <person name="Lappas C."/>
            <person name="Markelz B."/>
            <person name="Flanagan C."/>
            <person name="Crowell C."/>
            <person name="Gurson J."/>
            <person name="Lomo C."/>
            <person name="Sear C."/>
            <person name="Strub G."/>
            <person name="Cielo C."/>
            <person name="Slater S."/>
        </authorList>
    </citation>
    <scope>NUCLEOTIDE SEQUENCE [LARGE SCALE GENOMIC DNA]</scope>
    <source>
        <strain evidence="3">C58 / ATCC 33970</strain>
    </source>
</reference>
<dbReference type="STRING" id="176299.Atu8056"/>
<gene>
    <name evidence="2" type="ordered locus">Atu8056</name>
</gene>
<dbReference type="EnsemblBacteria" id="ABW89717">
    <property type="protein sequence ID" value="ABW89717"/>
    <property type="gene ID" value="Atu8056"/>
</dbReference>
<dbReference type="Proteomes" id="UP000000813">
    <property type="component" value="Chromosome circular"/>
</dbReference>
<dbReference type="AlphaFoldDB" id="A8WFE5"/>